<organism evidence="2 3">
    <name type="scientific">Oryza meyeriana var. granulata</name>
    <dbReference type="NCBI Taxonomy" id="110450"/>
    <lineage>
        <taxon>Eukaryota</taxon>
        <taxon>Viridiplantae</taxon>
        <taxon>Streptophyta</taxon>
        <taxon>Embryophyta</taxon>
        <taxon>Tracheophyta</taxon>
        <taxon>Spermatophyta</taxon>
        <taxon>Magnoliopsida</taxon>
        <taxon>Liliopsida</taxon>
        <taxon>Poales</taxon>
        <taxon>Poaceae</taxon>
        <taxon>BOP clade</taxon>
        <taxon>Oryzoideae</taxon>
        <taxon>Oryzeae</taxon>
        <taxon>Oryzinae</taxon>
        <taxon>Oryza</taxon>
        <taxon>Oryza meyeriana</taxon>
    </lineage>
</organism>
<evidence type="ECO:0000313" key="2">
    <source>
        <dbReference type="EMBL" id="KAF0910888.1"/>
    </source>
</evidence>
<keyword evidence="3" id="KW-1185">Reference proteome</keyword>
<sequence>MDTSLRHAGAGSTSGTGGSGAADTAGPTRRCLGGKAVAGGAGPCPSRAGSGVIGSTVRIGGGRRNGRPEKVAWTVTGAAVAVSTSV</sequence>
<evidence type="ECO:0000256" key="1">
    <source>
        <dbReference type="SAM" id="MobiDB-lite"/>
    </source>
</evidence>
<proteinExistence type="predicted"/>
<dbReference type="EMBL" id="SPHZ02000006">
    <property type="protein sequence ID" value="KAF0910888.1"/>
    <property type="molecule type" value="Genomic_DNA"/>
</dbReference>
<dbReference type="Proteomes" id="UP000479710">
    <property type="component" value="Unassembled WGS sequence"/>
</dbReference>
<protein>
    <submittedName>
        <fullName evidence="2">Uncharacterized protein</fullName>
    </submittedName>
</protein>
<evidence type="ECO:0000313" key="3">
    <source>
        <dbReference type="Proteomes" id="UP000479710"/>
    </source>
</evidence>
<name>A0A6G1DE43_9ORYZ</name>
<reference evidence="2 3" key="1">
    <citation type="submission" date="2019-11" db="EMBL/GenBank/DDBJ databases">
        <title>Whole genome sequence of Oryza granulata.</title>
        <authorList>
            <person name="Li W."/>
        </authorList>
    </citation>
    <scope>NUCLEOTIDE SEQUENCE [LARGE SCALE GENOMIC DNA]</scope>
    <source>
        <strain evidence="3">cv. Menghai</strain>
        <tissue evidence="2">Leaf</tissue>
    </source>
</reference>
<accession>A0A6G1DE43</accession>
<gene>
    <name evidence="2" type="ORF">E2562_004845</name>
</gene>
<comment type="caution">
    <text evidence="2">The sequence shown here is derived from an EMBL/GenBank/DDBJ whole genome shotgun (WGS) entry which is preliminary data.</text>
</comment>
<dbReference type="AlphaFoldDB" id="A0A6G1DE43"/>
<feature type="region of interest" description="Disordered" evidence="1">
    <location>
        <begin position="1"/>
        <end position="29"/>
    </location>
</feature>